<proteinExistence type="predicted"/>
<sequence>SLNSREGNIVTKLIQESETRYFGFYSIKFPVDFSPKGMVMRVHGSDMTIVDTKLQYYYGFKQFLSRYEEELRNTTVSDLNDLPYLKDIYCLEPPTIGAIFERVENKNTPDFARTLDAWKWEDDITFSVKMLAQDGRAARYDEIRKIAKYSYRYDVPEKKRQLLAILSSLQSRKDNHPPSEHKFAIQFAQVDVSLLGEYEISVNYENNKDISLAMQTDNGRYTDRILLESDICSIGATSCLTLYKGKRNINGLEVSEWLINQKTLATTYPTLEYIFELAIHEDKKEGHSPLKLSMYYKVDLLKPDGMLSEAELVSLWQHITRTIKYYPPDA</sequence>
<evidence type="ECO:0000259" key="1">
    <source>
        <dbReference type="Pfam" id="PF18426"/>
    </source>
</evidence>
<evidence type="ECO:0000313" key="4">
    <source>
        <dbReference type="Proteomes" id="UP000867740"/>
    </source>
</evidence>
<feature type="domain" description="Tle cognate immunity protein 4 C-terminal" evidence="1">
    <location>
        <begin position="197"/>
        <end position="326"/>
    </location>
</feature>
<dbReference type="EMBL" id="DACSUM010000056">
    <property type="protein sequence ID" value="HAT3584414.1"/>
    <property type="molecule type" value="Genomic_DNA"/>
</dbReference>
<feature type="non-terminal residue" evidence="3">
    <location>
        <position position="1"/>
    </location>
</feature>
<protein>
    <submittedName>
        <fullName evidence="3">Uncharacterized protein</fullName>
    </submittedName>
</protein>
<organism evidence="3 4">
    <name type="scientific">Kluyvera intermedia</name>
    <name type="common">Enterobacter intermedius</name>
    <dbReference type="NCBI Taxonomy" id="61648"/>
    <lineage>
        <taxon>Bacteria</taxon>
        <taxon>Pseudomonadati</taxon>
        <taxon>Pseudomonadota</taxon>
        <taxon>Gammaproteobacteria</taxon>
        <taxon>Enterobacterales</taxon>
        <taxon>Enterobacteriaceae</taxon>
        <taxon>Kluyvera</taxon>
    </lineage>
</organism>
<comment type="caution">
    <text evidence="3">The sequence shown here is derived from an EMBL/GenBank/DDBJ whole genome shotgun (WGS) entry which is preliminary data.</text>
</comment>
<dbReference type="Proteomes" id="UP000867740">
    <property type="component" value="Unassembled WGS sequence"/>
</dbReference>
<evidence type="ECO:0000313" key="3">
    <source>
        <dbReference type="EMBL" id="HAT3584414.1"/>
    </source>
</evidence>
<dbReference type="Pfam" id="PF18426">
    <property type="entry name" value="Tli4_C"/>
    <property type="match status" value="1"/>
</dbReference>
<name>A0A9P3TBU3_KLUIN</name>
<dbReference type="Pfam" id="PF18443">
    <property type="entry name" value="Tli4_N"/>
    <property type="match status" value="1"/>
</dbReference>
<dbReference type="AlphaFoldDB" id="A0A9P3TBU3"/>
<dbReference type="InterPro" id="IPR040761">
    <property type="entry name" value="Tli4_N"/>
</dbReference>
<feature type="domain" description="Tle cognate immunity protein 4 N-terminal" evidence="2">
    <location>
        <begin position="22"/>
        <end position="172"/>
    </location>
</feature>
<reference evidence="3" key="2">
    <citation type="submission" date="2020-10" db="EMBL/GenBank/DDBJ databases">
        <authorList>
            <consortium name="NCBI Pathogen Detection Project"/>
        </authorList>
    </citation>
    <scope>NUCLEOTIDE SEQUENCE</scope>
    <source>
        <strain evidence="3">CAVp300</strain>
    </source>
</reference>
<dbReference type="InterPro" id="IPR041290">
    <property type="entry name" value="Tli4_C"/>
</dbReference>
<gene>
    <name evidence="3" type="ORF">I8531_004796</name>
</gene>
<evidence type="ECO:0000259" key="2">
    <source>
        <dbReference type="Pfam" id="PF18443"/>
    </source>
</evidence>
<accession>A0A9P3TBU3</accession>
<reference evidence="3" key="1">
    <citation type="journal article" date="2018" name="Genome Biol.">
        <title>SKESA: strategic k-mer extension for scrupulous assemblies.</title>
        <authorList>
            <person name="Souvorov A."/>
            <person name="Agarwala R."/>
            <person name="Lipman D.J."/>
        </authorList>
    </citation>
    <scope>NUCLEOTIDE SEQUENCE</scope>
    <source>
        <strain evidence="3">CAVp300</strain>
    </source>
</reference>